<keyword evidence="2" id="KW-0813">Transport</keyword>
<feature type="transmembrane region" description="Helical" evidence="6">
    <location>
        <begin position="89"/>
        <end position="108"/>
    </location>
</feature>
<keyword evidence="8" id="KW-1185">Reference proteome</keyword>
<organism evidence="7 8">
    <name type="scientific">Extremus antarcticus</name>
    <dbReference type="NCBI Taxonomy" id="702011"/>
    <lineage>
        <taxon>Eukaryota</taxon>
        <taxon>Fungi</taxon>
        <taxon>Dikarya</taxon>
        <taxon>Ascomycota</taxon>
        <taxon>Pezizomycotina</taxon>
        <taxon>Dothideomycetes</taxon>
        <taxon>Dothideomycetidae</taxon>
        <taxon>Mycosphaerellales</taxon>
        <taxon>Extremaceae</taxon>
        <taxon>Extremus</taxon>
    </lineage>
</organism>
<keyword evidence="3 6" id="KW-0812">Transmembrane</keyword>
<keyword evidence="5 6" id="KW-0472">Membrane</keyword>
<dbReference type="EMBL" id="JAWDJX010000112">
    <property type="protein sequence ID" value="KAK3046142.1"/>
    <property type="molecule type" value="Genomic_DNA"/>
</dbReference>
<accession>A0AAJ0G9E8</accession>
<dbReference type="Proteomes" id="UP001271007">
    <property type="component" value="Unassembled WGS sequence"/>
</dbReference>
<evidence type="ECO:0008006" key="9">
    <source>
        <dbReference type="Google" id="ProtNLM"/>
    </source>
</evidence>
<name>A0AAJ0G9E8_9PEZI</name>
<dbReference type="Pfam" id="PF13520">
    <property type="entry name" value="AA_permease_2"/>
    <property type="match status" value="1"/>
</dbReference>
<dbReference type="PANTHER" id="PTHR45649">
    <property type="entry name" value="AMINO-ACID PERMEASE BAT1"/>
    <property type="match status" value="1"/>
</dbReference>
<sequence length="291" mass="31804">MPPSGKLVFEELIELEHGSPPVAITDTNEEDGLATAHDRLEMSQLGLEMSFHRRFMQLAMIGFSCNVVASWANVLAAFQFALFNGGTGGFFWTLVFSIIAMAFVYPSLAELASAYPTAGGQYQWVVECAPESVGNILSFSIGYLLVLGWQTWLCSCAVIVANLISYCILLYHPDSATFGGLPFRSGLAIIVLLADGLFNLYCTKRFHKVESAMVILSFVSWFVIVVVLWLTSPRGSPSDVLFTFEDGGNWGSTLTASMVGIITSWGTVLGYDSSVHMCASRSSIFPPQMFY</sequence>
<proteinExistence type="predicted"/>
<feature type="transmembrane region" description="Helical" evidence="6">
    <location>
        <begin position="143"/>
        <end position="171"/>
    </location>
</feature>
<feature type="transmembrane region" description="Helical" evidence="6">
    <location>
        <begin position="183"/>
        <end position="201"/>
    </location>
</feature>
<protein>
    <recommendedName>
        <fullName evidence="9">Amino acid transporter</fullName>
    </recommendedName>
</protein>
<reference evidence="7" key="1">
    <citation type="submission" date="2023-04" db="EMBL/GenBank/DDBJ databases">
        <title>Black Yeasts Isolated from many extreme environments.</title>
        <authorList>
            <person name="Coleine C."/>
            <person name="Stajich J.E."/>
            <person name="Selbmann L."/>
        </authorList>
    </citation>
    <scope>NUCLEOTIDE SEQUENCE</scope>
    <source>
        <strain evidence="7">CCFEE 5312</strain>
    </source>
</reference>
<evidence type="ECO:0000256" key="2">
    <source>
        <dbReference type="ARBA" id="ARBA00022448"/>
    </source>
</evidence>
<gene>
    <name evidence="7" type="ORF">LTR09_012343</name>
</gene>
<evidence type="ECO:0000256" key="5">
    <source>
        <dbReference type="ARBA" id="ARBA00023136"/>
    </source>
</evidence>
<feature type="transmembrane region" description="Helical" evidence="6">
    <location>
        <begin position="213"/>
        <end position="230"/>
    </location>
</feature>
<evidence type="ECO:0000313" key="7">
    <source>
        <dbReference type="EMBL" id="KAK3046142.1"/>
    </source>
</evidence>
<dbReference type="AlphaFoldDB" id="A0AAJ0G9E8"/>
<dbReference type="GO" id="GO:0016020">
    <property type="term" value="C:membrane"/>
    <property type="evidence" value="ECO:0007669"/>
    <property type="project" value="UniProtKB-SubCell"/>
</dbReference>
<feature type="transmembrane region" description="Helical" evidence="6">
    <location>
        <begin position="58"/>
        <end position="83"/>
    </location>
</feature>
<keyword evidence="4 6" id="KW-1133">Transmembrane helix</keyword>
<dbReference type="InterPro" id="IPR002293">
    <property type="entry name" value="AA/rel_permease1"/>
</dbReference>
<evidence type="ECO:0000256" key="6">
    <source>
        <dbReference type="SAM" id="Phobius"/>
    </source>
</evidence>
<comment type="subcellular location">
    <subcellularLocation>
        <location evidence="1">Membrane</location>
        <topology evidence="1">Multi-pass membrane protein</topology>
    </subcellularLocation>
</comment>
<feature type="transmembrane region" description="Helical" evidence="6">
    <location>
        <begin position="250"/>
        <end position="271"/>
    </location>
</feature>
<comment type="caution">
    <text evidence="7">The sequence shown here is derived from an EMBL/GenBank/DDBJ whole genome shotgun (WGS) entry which is preliminary data.</text>
</comment>
<dbReference type="PANTHER" id="PTHR45649:SF41">
    <property type="entry name" value="TRANSPORTER, PUTATIVE (EUROFUNG)-RELATED"/>
    <property type="match status" value="1"/>
</dbReference>
<evidence type="ECO:0000256" key="1">
    <source>
        <dbReference type="ARBA" id="ARBA00004141"/>
    </source>
</evidence>
<evidence type="ECO:0000313" key="8">
    <source>
        <dbReference type="Proteomes" id="UP001271007"/>
    </source>
</evidence>
<dbReference type="Gene3D" id="1.20.1740.10">
    <property type="entry name" value="Amino acid/polyamine transporter I"/>
    <property type="match status" value="1"/>
</dbReference>
<evidence type="ECO:0000256" key="3">
    <source>
        <dbReference type="ARBA" id="ARBA00022692"/>
    </source>
</evidence>
<evidence type="ECO:0000256" key="4">
    <source>
        <dbReference type="ARBA" id="ARBA00022989"/>
    </source>
</evidence>
<dbReference type="GO" id="GO:0022857">
    <property type="term" value="F:transmembrane transporter activity"/>
    <property type="evidence" value="ECO:0007669"/>
    <property type="project" value="InterPro"/>
</dbReference>